<evidence type="ECO:0000313" key="9">
    <source>
        <dbReference type="Proteomes" id="UP000199520"/>
    </source>
</evidence>
<protein>
    <recommendedName>
        <fullName evidence="6">Mutator family transposase</fullName>
    </recommendedName>
</protein>
<reference evidence="9" key="1">
    <citation type="submission" date="2016-10" db="EMBL/GenBank/DDBJ databases">
        <authorList>
            <person name="Varghese N."/>
            <person name="Submissions S."/>
        </authorList>
    </citation>
    <scope>NUCLEOTIDE SEQUENCE [LARGE SCALE GENOMIC DNA]</scope>
    <source>
        <strain evidence="9">DSM 13327</strain>
    </source>
</reference>
<proteinExistence type="inferred from homology"/>
<keyword evidence="9" id="KW-1185">Reference proteome</keyword>
<accession>A0A1I4M3P6</accession>
<dbReference type="Proteomes" id="UP000199520">
    <property type="component" value="Unassembled WGS sequence"/>
</dbReference>
<dbReference type="PANTHER" id="PTHR33217:SF8">
    <property type="entry name" value="MUTATOR FAMILY TRANSPOSASE"/>
    <property type="match status" value="1"/>
</dbReference>
<dbReference type="GO" id="GO:0006313">
    <property type="term" value="P:DNA transposition"/>
    <property type="evidence" value="ECO:0007669"/>
    <property type="project" value="UniProtKB-UniRule"/>
</dbReference>
<evidence type="ECO:0000256" key="1">
    <source>
        <dbReference type="ARBA" id="ARBA00002190"/>
    </source>
</evidence>
<feature type="compositionally biased region" description="Basic and acidic residues" evidence="7">
    <location>
        <begin position="10"/>
        <end position="19"/>
    </location>
</feature>
<keyword evidence="4 6" id="KW-0238">DNA-binding</keyword>
<keyword evidence="6" id="KW-0814">Transposable element</keyword>
<gene>
    <name evidence="8" type="ORF">SAMN04490355_102937</name>
</gene>
<comment type="similarity">
    <text evidence="2 6">Belongs to the transposase mutator family.</text>
</comment>
<dbReference type="STRING" id="1123291.SAMN04490355_102937"/>
<evidence type="ECO:0000313" key="8">
    <source>
        <dbReference type="EMBL" id="SFL97716.1"/>
    </source>
</evidence>
<evidence type="ECO:0000256" key="3">
    <source>
        <dbReference type="ARBA" id="ARBA00022578"/>
    </source>
</evidence>
<organism evidence="8 9">
    <name type="scientific">Pelosinus propionicus DSM 13327</name>
    <dbReference type="NCBI Taxonomy" id="1123291"/>
    <lineage>
        <taxon>Bacteria</taxon>
        <taxon>Bacillati</taxon>
        <taxon>Bacillota</taxon>
        <taxon>Negativicutes</taxon>
        <taxon>Selenomonadales</taxon>
        <taxon>Sporomusaceae</taxon>
        <taxon>Pelosinus</taxon>
    </lineage>
</organism>
<evidence type="ECO:0000256" key="6">
    <source>
        <dbReference type="RuleBase" id="RU365089"/>
    </source>
</evidence>
<keyword evidence="3 6" id="KW-0815">Transposition</keyword>
<evidence type="ECO:0000256" key="2">
    <source>
        <dbReference type="ARBA" id="ARBA00010961"/>
    </source>
</evidence>
<name>A0A1I4M3P6_9FIRM</name>
<keyword evidence="5 6" id="KW-0233">DNA recombination</keyword>
<dbReference type="PANTHER" id="PTHR33217">
    <property type="entry name" value="TRANSPOSASE FOR INSERTION SEQUENCE ELEMENT IS1081"/>
    <property type="match status" value="1"/>
</dbReference>
<dbReference type="GO" id="GO:0004803">
    <property type="term" value="F:transposase activity"/>
    <property type="evidence" value="ECO:0007669"/>
    <property type="project" value="UniProtKB-UniRule"/>
</dbReference>
<evidence type="ECO:0000256" key="4">
    <source>
        <dbReference type="ARBA" id="ARBA00023125"/>
    </source>
</evidence>
<dbReference type="EMBL" id="FOTS01000029">
    <property type="protein sequence ID" value="SFL97716.1"/>
    <property type="molecule type" value="Genomic_DNA"/>
</dbReference>
<evidence type="ECO:0000256" key="7">
    <source>
        <dbReference type="SAM" id="MobiDB-lite"/>
    </source>
</evidence>
<feature type="region of interest" description="Disordered" evidence="7">
    <location>
        <begin position="1"/>
        <end position="20"/>
    </location>
</feature>
<dbReference type="Pfam" id="PF00872">
    <property type="entry name" value="Transposase_mut"/>
    <property type="match status" value="1"/>
</dbReference>
<dbReference type="AlphaFoldDB" id="A0A1I4M3P6"/>
<evidence type="ECO:0000256" key="5">
    <source>
        <dbReference type="ARBA" id="ARBA00023172"/>
    </source>
</evidence>
<sequence>MEAELDAELGYEKQERQSEDVNLPVSKNYRNGYSKKAVKTQLDEAEIAVPHDRNGEFEPKIIDKYSRNTDGMEEKILFLYATGLSIRDISDQIKSLYDVEISP</sequence>
<comment type="function">
    <text evidence="1 6">Required for the transposition of the insertion element.</text>
</comment>
<dbReference type="GO" id="GO:0003677">
    <property type="term" value="F:DNA binding"/>
    <property type="evidence" value="ECO:0007669"/>
    <property type="project" value="UniProtKB-UniRule"/>
</dbReference>
<dbReference type="InterPro" id="IPR001207">
    <property type="entry name" value="Transposase_mutator"/>
</dbReference>